<proteinExistence type="predicted"/>
<dbReference type="Pfam" id="PF03450">
    <property type="entry name" value="CO_deh_flav_C"/>
    <property type="match status" value="1"/>
</dbReference>
<dbReference type="InterPro" id="IPR016169">
    <property type="entry name" value="FAD-bd_PCMH_sub2"/>
</dbReference>
<evidence type="ECO:0000313" key="4">
    <source>
        <dbReference type="EMBL" id="ATW26472.1"/>
    </source>
</evidence>
<evidence type="ECO:0000313" key="5">
    <source>
        <dbReference type="Proteomes" id="UP000323521"/>
    </source>
</evidence>
<dbReference type="RefSeq" id="WP_148135785.1">
    <property type="nucleotide sequence ID" value="NZ_CP017634.1"/>
</dbReference>
<dbReference type="GO" id="GO:0016491">
    <property type="term" value="F:oxidoreductase activity"/>
    <property type="evidence" value="ECO:0007669"/>
    <property type="project" value="UniProtKB-KW"/>
</dbReference>
<dbReference type="Proteomes" id="UP000323521">
    <property type="component" value="Chromosome"/>
</dbReference>
<dbReference type="Gene3D" id="3.30.390.50">
    <property type="entry name" value="CO dehydrogenase flavoprotein, C-terminal domain"/>
    <property type="match status" value="1"/>
</dbReference>
<dbReference type="InterPro" id="IPR051312">
    <property type="entry name" value="Diverse_Substr_Oxidored"/>
</dbReference>
<dbReference type="KEGG" id="fwa:DCMF_18495"/>
<dbReference type="Gene3D" id="3.30.465.10">
    <property type="match status" value="1"/>
</dbReference>
<dbReference type="InterPro" id="IPR016167">
    <property type="entry name" value="FAD-bd_PCMH_sub1"/>
</dbReference>
<evidence type="ECO:0000259" key="3">
    <source>
        <dbReference type="PROSITE" id="PS51387"/>
    </source>
</evidence>
<dbReference type="SUPFAM" id="SSF55447">
    <property type="entry name" value="CO dehydrogenase flavoprotein C-terminal domain-like"/>
    <property type="match status" value="1"/>
</dbReference>
<reference evidence="4 5" key="1">
    <citation type="submission" date="2016-10" db="EMBL/GenBank/DDBJ databases">
        <title>Complete Genome Sequence of Peptococcaceae strain DCMF.</title>
        <authorList>
            <person name="Edwards R.J."/>
            <person name="Holland S.I."/>
            <person name="Deshpande N.P."/>
            <person name="Wong Y.K."/>
            <person name="Ertan H."/>
            <person name="Manefield M."/>
            <person name="Russell T.L."/>
            <person name="Lee M.J."/>
        </authorList>
    </citation>
    <scope>NUCLEOTIDE SEQUENCE [LARGE SCALE GENOMIC DNA]</scope>
    <source>
        <strain evidence="4 5">DCMF</strain>
    </source>
</reference>
<evidence type="ECO:0000256" key="2">
    <source>
        <dbReference type="ARBA" id="ARBA00023002"/>
    </source>
</evidence>
<evidence type="ECO:0000256" key="1">
    <source>
        <dbReference type="ARBA" id="ARBA00022630"/>
    </source>
</evidence>
<name>A0A3G1KVJ5_FORW1</name>
<dbReference type="Pfam" id="PF00941">
    <property type="entry name" value="FAD_binding_5"/>
    <property type="match status" value="1"/>
</dbReference>
<sequence length="288" mass="30832">MRALADFDYLAPASWAELWAIVKGRAGDVLYLVGGTDLLIDLRTGKKEAGLVIDLKKLPDMRGITVKNDRLWVGALTTIAEIENSPLVRKYAAVLAQSAGELGSWQVRNRGTIGGNLCNGLPTADTSSPVLALGAKLHYRDFEGDKKVDAADFWLGAGKTVLNNYQVLTSIEIPISEDTFSSYAKLGTRDAMEIAVISVASVLRINNGIIADAGIAVGGGGPVPILARSAMAYLKNKQTGEIDFSEAGRLVTAATNPRTSARASREYRLQTFQVVVERSLAQLLRQAG</sequence>
<dbReference type="InterPro" id="IPR002346">
    <property type="entry name" value="Mopterin_DH_FAD-bd"/>
</dbReference>
<dbReference type="InterPro" id="IPR016166">
    <property type="entry name" value="FAD-bd_PCMH"/>
</dbReference>
<organism evidence="4 5">
    <name type="scientific">Formimonas warabiya</name>
    <dbReference type="NCBI Taxonomy" id="1761012"/>
    <lineage>
        <taxon>Bacteria</taxon>
        <taxon>Bacillati</taxon>
        <taxon>Bacillota</taxon>
        <taxon>Clostridia</taxon>
        <taxon>Eubacteriales</taxon>
        <taxon>Peptococcaceae</taxon>
        <taxon>Candidatus Formimonas</taxon>
    </lineage>
</organism>
<keyword evidence="1" id="KW-0285">Flavoprotein</keyword>
<dbReference type="InterPro" id="IPR005107">
    <property type="entry name" value="CO_DH_flav_C"/>
</dbReference>
<dbReference type="AlphaFoldDB" id="A0A3G1KVJ5"/>
<dbReference type="SUPFAM" id="SSF56176">
    <property type="entry name" value="FAD-binding/transporter-associated domain-like"/>
    <property type="match status" value="1"/>
</dbReference>
<protein>
    <recommendedName>
        <fullName evidence="3">FAD-binding PCMH-type domain-containing protein</fullName>
    </recommendedName>
</protein>
<dbReference type="PROSITE" id="PS51387">
    <property type="entry name" value="FAD_PCMH"/>
    <property type="match status" value="1"/>
</dbReference>
<dbReference type="PANTHER" id="PTHR42659">
    <property type="entry name" value="XANTHINE DEHYDROGENASE SUBUNIT C-RELATED"/>
    <property type="match status" value="1"/>
</dbReference>
<dbReference type="InterPro" id="IPR036318">
    <property type="entry name" value="FAD-bd_PCMH-like_sf"/>
</dbReference>
<dbReference type="SMART" id="SM01092">
    <property type="entry name" value="CO_deh_flav_C"/>
    <property type="match status" value="1"/>
</dbReference>
<dbReference type="PANTHER" id="PTHR42659:SF9">
    <property type="entry name" value="XANTHINE DEHYDROGENASE FAD-BINDING SUBUNIT XDHB-RELATED"/>
    <property type="match status" value="1"/>
</dbReference>
<keyword evidence="5" id="KW-1185">Reference proteome</keyword>
<dbReference type="EMBL" id="CP017634">
    <property type="protein sequence ID" value="ATW26472.1"/>
    <property type="molecule type" value="Genomic_DNA"/>
</dbReference>
<feature type="domain" description="FAD-binding PCMH-type" evidence="3">
    <location>
        <begin position="2"/>
        <end position="178"/>
    </location>
</feature>
<accession>A0A3G1KVJ5</accession>
<dbReference type="GO" id="GO:0071949">
    <property type="term" value="F:FAD binding"/>
    <property type="evidence" value="ECO:0007669"/>
    <property type="project" value="InterPro"/>
</dbReference>
<keyword evidence="2" id="KW-0560">Oxidoreductase</keyword>
<gene>
    <name evidence="4" type="ORF">DCMF_18495</name>
</gene>
<dbReference type="OrthoDB" id="9789842at2"/>
<dbReference type="InterPro" id="IPR036683">
    <property type="entry name" value="CO_DH_flav_C_dom_sf"/>
</dbReference>
<dbReference type="Gene3D" id="3.30.43.10">
    <property type="entry name" value="Uridine Diphospho-n-acetylenolpyruvylglucosamine Reductase, domain 2"/>
    <property type="match status" value="1"/>
</dbReference>